<dbReference type="SUPFAM" id="SSF53335">
    <property type="entry name" value="S-adenosyl-L-methionine-dependent methyltransferases"/>
    <property type="match status" value="1"/>
</dbReference>
<dbReference type="Gene3D" id="3.40.50.150">
    <property type="entry name" value="Vaccinia Virus protein VP39"/>
    <property type="match status" value="1"/>
</dbReference>
<dbReference type="AlphaFoldDB" id="A0A4P7BU79"/>
<dbReference type="EC" id="2.1.1.-" evidence="6"/>
<dbReference type="GO" id="GO:0005840">
    <property type="term" value="C:ribosome"/>
    <property type="evidence" value="ECO:0007669"/>
    <property type="project" value="UniProtKB-KW"/>
</dbReference>
<dbReference type="GO" id="GO:0005829">
    <property type="term" value="C:cytosol"/>
    <property type="evidence" value="ECO:0007669"/>
    <property type="project" value="TreeGrafter"/>
</dbReference>
<dbReference type="Proteomes" id="UP000294325">
    <property type="component" value="Chromosome"/>
</dbReference>
<dbReference type="InterPro" id="IPR004498">
    <property type="entry name" value="Ribosomal_PrmA_MeTrfase"/>
</dbReference>
<keyword evidence="8" id="KW-1185">Reference proteome</keyword>
<evidence type="ECO:0000256" key="6">
    <source>
        <dbReference type="HAMAP-Rule" id="MF_00735"/>
    </source>
</evidence>
<evidence type="ECO:0000313" key="8">
    <source>
        <dbReference type="Proteomes" id="UP000294325"/>
    </source>
</evidence>
<keyword evidence="3 6" id="KW-0489">Methyltransferase</keyword>
<protein>
    <recommendedName>
        <fullName evidence="6">Ribosomal protein L11 methyltransferase</fullName>
        <shortName evidence="6">L11 Mtase</shortName>
        <ecNumber evidence="6">2.1.1.-</ecNumber>
    </recommendedName>
</protein>
<name>A0A4P7BU79_9GAMM</name>
<feature type="binding site" evidence="6">
    <location>
        <position position="166"/>
    </location>
    <ligand>
        <name>S-adenosyl-L-methionine</name>
        <dbReference type="ChEBI" id="CHEBI:59789"/>
    </ligand>
</feature>
<accession>A0A4P7BU79</accession>
<keyword evidence="7" id="KW-0687">Ribonucleoprotein</keyword>
<dbReference type="InterPro" id="IPR050078">
    <property type="entry name" value="Ribosomal_L11_MeTrfase_PrmA"/>
</dbReference>
<sequence>MAWIQLYFEINADKVEHLSNQLSEIGAAAVTLLDAADQPLLEPPPGDTPLWTQTRVSALFPVGTDLDTLLEILRRDWAPGTFPAHYWEILADQDWERAWMTHFKPLQFGSRLWICPSWLPPPDPTAVNVLLDPGLAFGTGTHPTTALCLEWLANANLSQAQIIDYGCGSGILAIAALKLGAAAAFAVDYDSQALLATQANAACNGVASQLQVLSPSELAETQADLLVANILAGPLQELASCFAKLVHPGARLALSGITSDQVQQLIQAYHPWFTFDVPVIRENWALLTGYRH</sequence>
<dbReference type="PANTHER" id="PTHR43648">
    <property type="entry name" value="ELECTRON TRANSFER FLAVOPROTEIN BETA SUBUNIT LYSINE METHYLTRANSFERASE"/>
    <property type="match status" value="1"/>
</dbReference>
<keyword evidence="4 6" id="KW-0808">Transferase</keyword>
<keyword evidence="5 6" id="KW-0949">S-adenosyl-L-methionine</keyword>
<comment type="catalytic activity">
    <reaction evidence="6">
        <text>L-lysyl-[protein] + 3 S-adenosyl-L-methionine = N(6),N(6),N(6)-trimethyl-L-lysyl-[protein] + 3 S-adenosyl-L-homocysteine + 3 H(+)</text>
        <dbReference type="Rhea" id="RHEA:54192"/>
        <dbReference type="Rhea" id="RHEA-COMP:9752"/>
        <dbReference type="Rhea" id="RHEA-COMP:13826"/>
        <dbReference type="ChEBI" id="CHEBI:15378"/>
        <dbReference type="ChEBI" id="CHEBI:29969"/>
        <dbReference type="ChEBI" id="CHEBI:57856"/>
        <dbReference type="ChEBI" id="CHEBI:59789"/>
        <dbReference type="ChEBI" id="CHEBI:61961"/>
    </reaction>
</comment>
<evidence type="ECO:0000313" key="7">
    <source>
        <dbReference type="EMBL" id="QBQ53463.1"/>
    </source>
</evidence>
<dbReference type="Pfam" id="PF06325">
    <property type="entry name" value="PrmA"/>
    <property type="match status" value="1"/>
</dbReference>
<feature type="binding site" evidence="6">
    <location>
        <position position="188"/>
    </location>
    <ligand>
        <name>S-adenosyl-L-methionine</name>
        <dbReference type="ChEBI" id="CHEBI:59789"/>
    </ligand>
</feature>
<feature type="binding site" evidence="6">
    <location>
        <position position="229"/>
    </location>
    <ligand>
        <name>S-adenosyl-L-methionine</name>
        <dbReference type="ChEBI" id="CHEBI:59789"/>
    </ligand>
</feature>
<dbReference type="GO" id="GO:0032259">
    <property type="term" value="P:methylation"/>
    <property type="evidence" value="ECO:0007669"/>
    <property type="project" value="UniProtKB-KW"/>
</dbReference>
<evidence type="ECO:0000256" key="3">
    <source>
        <dbReference type="ARBA" id="ARBA00022603"/>
    </source>
</evidence>
<reference evidence="7 8" key="1">
    <citation type="submission" date="2019-03" db="EMBL/GenBank/DDBJ databases">
        <title>The genome sequence of Nitrosococcus wardiae strain D1FHST reveals the archetypal metabolic capacity of ammonia-oxidizing Gammaproteobacteria.</title>
        <authorList>
            <person name="Wang L."/>
            <person name="Lim C.K."/>
            <person name="Hanson T.E."/>
            <person name="Dang H."/>
            <person name="Klotz M.G."/>
        </authorList>
    </citation>
    <scope>NUCLEOTIDE SEQUENCE [LARGE SCALE GENOMIC DNA]</scope>
    <source>
        <strain evidence="7 8">D1FHS</strain>
    </source>
</reference>
<evidence type="ECO:0000256" key="1">
    <source>
        <dbReference type="ARBA" id="ARBA00009741"/>
    </source>
</evidence>
<comment type="similarity">
    <text evidence="1 6">Belongs to the methyltransferase superfamily. PrmA family.</text>
</comment>
<keyword evidence="2 6" id="KW-0963">Cytoplasm</keyword>
<dbReference type="PANTHER" id="PTHR43648:SF1">
    <property type="entry name" value="ELECTRON TRANSFER FLAVOPROTEIN BETA SUBUNIT LYSINE METHYLTRANSFERASE"/>
    <property type="match status" value="1"/>
</dbReference>
<dbReference type="EMBL" id="CP038033">
    <property type="protein sequence ID" value="QBQ53463.1"/>
    <property type="molecule type" value="Genomic_DNA"/>
</dbReference>
<comment type="function">
    <text evidence="6">Methylates ribosomal protein L11.</text>
</comment>
<dbReference type="HAMAP" id="MF_00735">
    <property type="entry name" value="Methyltr_PrmA"/>
    <property type="match status" value="1"/>
</dbReference>
<organism evidence="7 8">
    <name type="scientific">Nitrosococcus wardiae</name>
    <dbReference type="NCBI Taxonomy" id="1814290"/>
    <lineage>
        <taxon>Bacteria</taxon>
        <taxon>Pseudomonadati</taxon>
        <taxon>Pseudomonadota</taxon>
        <taxon>Gammaproteobacteria</taxon>
        <taxon>Chromatiales</taxon>
        <taxon>Chromatiaceae</taxon>
        <taxon>Nitrosococcus</taxon>
    </lineage>
</organism>
<evidence type="ECO:0000256" key="2">
    <source>
        <dbReference type="ARBA" id="ARBA00022490"/>
    </source>
</evidence>
<dbReference type="KEGG" id="nwr:E3U44_02310"/>
<feature type="binding site" evidence="6">
    <location>
        <position position="145"/>
    </location>
    <ligand>
        <name>S-adenosyl-L-methionine</name>
        <dbReference type="ChEBI" id="CHEBI:59789"/>
    </ligand>
</feature>
<dbReference type="GO" id="GO:0016279">
    <property type="term" value="F:protein-lysine N-methyltransferase activity"/>
    <property type="evidence" value="ECO:0007669"/>
    <property type="project" value="TreeGrafter"/>
</dbReference>
<dbReference type="NCBIfam" id="TIGR00406">
    <property type="entry name" value="prmA"/>
    <property type="match status" value="1"/>
</dbReference>
<dbReference type="RefSeq" id="WP_134356477.1">
    <property type="nucleotide sequence ID" value="NZ_CP038033.1"/>
</dbReference>
<dbReference type="OrthoDB" id="9785995at2"/>
<evidence type="ECO:0000256" key="5">
    <source>
        <dbReference type="ARBA" id="ARBA00022691"/>
    </source>
</evidence>
<evidence type="ECO:0000256" key="4">
    <source>
        <dbReference type="ARBA" id="ARBA00022679"/>
    </source>
</evidence>
<dbReference type="PIRSF" id="PIRSF000401">
    <property type="entry name" value="RPL11_MTase"/>
    <property type="match status" value="1"/>
</dbReference>
<comment type="subcellular location">
    <subcellularLocation>
        <location evidence="6">Cytoplasm</location>
    </subcellularLocation>
</comment>
<keyword evidence="7" id="KW-0689">Ribosomal protein</keyword>
<proteinExistence type="inferred from homology"/>
<gene>
    <name evidence="6 7" type="primary">prmA</name>
    <name evidence="7" type="ORF">E3U44_02310</name>
</gene>
<dbReference type="InterPro" id="IPR029063">
    <property type="entry name" value="SAM-dependent_MTases_sf"/>
</dbReference>